<evidence type="ECO:0000256" key="9">
    <source>
        <dbReference type="ARBA" id="ARBA00045204"/>
    </source>
</evidence>
<evidence type="ECO:0000256" key="2">
    <source>
        <dbReference type="ARBA" id="ARBA00005245"/>
    </source>
</evidence>
<keyword evidence="5" id="KW-0256">Endoplasmic reticulum</keyword>
<comment type="subunit">
    <text evidence="10">Component of the signal peptidase complex paralog A (SPC-A) composed of a catalytic subunit SEC11A and three accessory subunits SPCS1, SPCS2 and SPCS3. Component of the signal peptidase complex paralog C (SPC-C) composed of a catalytic subunit SEC11C and three accessory subunits SPCS1, SPCS2 and SPCS3. Within the complex, interacts with SPCS2 and SPCS3. The complex induces a local thinning of the ER membrane which is used to measure the length of the signal peptide (SP) h-region of protein substrates. This ensures the selectivity of the complex towards h-regions shorter than 18-20 amino acids.</text>
</comment>
<comment type="similarity">
    <text evidence="2">Belongs to the SPCS1 family.</text>
</comment>
<evidence type="ECO:0000256" key="12">
    <source>
        <dbReference type="SAM" id="Phobius"/>
    </source>
</evidence>
<protein>
    <recommendedName>
        <fullName evidence="3">Signal peptidase complex subunit 1</fullName>
    </recommendedName>
    <alternativeName>
        <fullName evidence="8">Microsomal signal peptidase 12 kDa subunit</fullName>
    </alternativeName>
</protein>
<dbReference type="InterPro" id="IPR009542">
    <property type="entry name" value="Spc1/SPCS1"/>
</dbReference>
<sequence>MFESLPVHMDYSGQKLAEQIFQKIIVIFGVIGFVIGFASEKLSYSIYILGAGCVLAAIVTLPPWGFYRKDPIKWQKPADDEPTTYSPLPSKTAKAAKKKN</sequence>
<evidence type="ECO:0000256" key="3">
    <source>
        <dbReference type="ARBA" id="ARBA00017059"/>
    </source>
</evidence>
<dbReference type="Proteomes" id="UP001642483">
    <property type="component" value="Unassembled WGS sequence"/>
</dbReference>
<dbReference type="Pfam" id="PF06645">
    <property type="entry name" value="SPC12"/>
    <property type="match status" value="1"/>
</dbReference>
<evidence type="ECO:0000256" key="1">
    <source>
        <dbReference type="ARBA" id="ARBA00004477"/>
    </source>
</evidence>
<name>A0ABP0GFK8_CLALP</name>
<feature type="transmembrane region" description="Helical" evidence="12">
    <location>
        <begin position="44"/>
        <end position="67"/>
    </location>
</feature>
<keyword evidence="7 12" id="KW-0472">Membrane</keyword>
<comment type="function">
    <text evidence="9">Component of the signal peptidase complex (SPC) which catalyzes the cleavage of N-terminal signal sequences from nascent proteins as they are translocated into the lumen of the endoplasmic reticulum. Dispensable for SPC enzymatic activity.</text>
</comment>
<dbReference type="PANTHER" id="PTHR13202">
    <property type="entry name" value="MICROSOMAL SIGNAL PEPTIDASE 12 KDA SUBUNIT"/>
    <property type="match status" value="1"/>
</dbReference>
<gene>
    <name evidence="13" type="ORF">CVLEPA_LOCUS23168</name>
</gene>
<evidence type="ECO:0000256" key="10">
    <source>
        <dbReference type="ARBA" id="ARBA00046498"/>
    </source>
</evidence>
<proteinExistence type="inferred from homology"/>
<evidence type="ECO:0000313" key="13">
    <source>
        <dbReference type="EMBL" id="CAK8690566.1"/>
    </source>
</evidence>
<organism evidence="13 14">
    <name type="scientific">Clavelina lepadiformis</name>
    <name type="common">Light-bulb sea squirt</name>
    <name type="synonym">Ascidia lepadiformis</name>
    <dbReference type="NCBI Taxonomy" id="159417"/>
    <lineage>
        <taxon>Eukaryota</taxon>
        <taxon>Metazoa</taxon>
        <taxon>Chordata</taxon>
        <taxon>Tunicata</taxon>
        <taxon>Ascidiacea</taxon>
        <taxon>Aplousobranchia</taxon>
        <taxon>Clavelinidae</taxon>
        <taxon>Clavelina</taxon>
    </lineage>
</organism>
<keyword evidence="4 12" id="KW-0812">Transmembrane</keyword>
<evidence type="ECO:0000256" key="11">
    <source>
        <dbReference type="SAM" id="MobiDB-lite"/>
    </source>
</evidence>
<comment type="subcellular location">
    <subcellularLocation>
        <location evidence="1">Endoplasmic reticulum membrane</location>
        <topology evidence="1">Multi-pass membrane protein</topology>
    </subcellularLocation>
</comment>
<dbReference type="EMBL" id="CAWYQH010000119">
    <property type="protein sequence ID" value="CAK8690566.1"/>
    <property type="molecule type" value="Genomic_DNA"/>
</dbReference>
<evidence type="ECO:0000256" key="7">
    <source>
        <dbReference type="ARBA" id="ARBA00023136"/>
    </source>
</evidence>
<keyword evidence="14" id="KW-1185">Reference proteome</keyword>
<feature type="transmembrane region" description="Helical" evidence="12">
    <location>
        <begin position="20"/>
        <end position="38"/>
    </location>
</feature>
<dbReference type="PANTHER" id="PTHR13202:SF0">
    <property type="entry name" value="SIGNAL PEPTIDASE COMPLEX SUBUNIT 1"/>
    <property type="match status" value="1"/>
</dbReference>
<evidence type="ECO:0000256" key="5">
    <source>
        <dbReference type="ARBA" id="ARBA00022824"/>
    </source>
</evidence>
<keyword evidence="6 12" id="KW-1133">Transmembrane helix</keyword>
<evidence type="ECO:0000313" key="14">
    <source>
        <dbReference type="Proteomes" id="UP001642483"/>
    </source>
</evidence>
<feature type="region of interest" description="Disordered" evidence="11">
    <location>
        <begin position="77"/>
        <end position="100"/>
    </location>
</feature>
<evidence type="ECO:0000256" key="6">
    <source>
        <dbReference type="ARBA" id="ARBA00022989"/>
    </source>
</evidence>
<reference evidence="13 14" key="1">
    <citation type="submission" date="2024-02" db="EMBL/GenBank/DDBJ databases">
        <authorList>
            <person name="Daric V."/>
            <person name="Darras S."/>
        </authorList>
    </citation>
    <scope>NUCLEOTIDE SEQUENCE [LARGE SCALE GENOMIC DNA]</scope>
</reference>
<accession>A0ABP0GFK8</accession>
<comment type="caution">
    <text evidence="13">The sequence shown here is derived from an EMBL/GenBank/DDBJ whole genome shotgun (WGS) entry which is preliminary data.</text>
</comment>
<evidence type="ECO:0000256" key="4">
    <source>
        <dbReference type="ARBA" id="ARBA00022692"/>
    </source>
</evidence>
<evidence type="ECO:0000256" key="8">
    <source>
        <dbReference type="ARBA" id="ARBA00032913"/>
    </source>
</evidence>